<feature type="domain" description="PDZ" evidence="1">
    <location>
        <begin position="2"/>
        <end position="60"/>
    </location>
</feature>
<dbReference type="InterPro" id="IPR001478">
    <property type="entry name" value="PDZ"/>
</dbReference>
<reference evidence="3" key="1">
    <citation type="submission" date="2021-02" db="EMBL/GenBank/DDBJ databases">
        <authorList>
            <person name="Nowell W R."/>
        </authorList>
    </citation>
    <scope>NUCLEOTIDE SEQUENCE</scope>
</reference>
<dbReference type="EMBL" id="CAJOBG010119438">
    <property type="protein sequence ID" value="CAF4772231.1"/>
    <property type="molecule type" value="Genomic_DNA"/>
</dbReference>
<gene>
    <name evidence="2" type="ORF">OVN521_LOCUS49938</name>
    <name evidence="3" type="ORF">OVN521_LOCUS50865</name>
</gene>
<organism evidence="3 4">
    <name type="scientific">Rotaria magnacalcarata</name>
    <dbReference type="NCBI Taxonomy" id="392030"/>
    <lineage>
        <taxon>Eukaryota</taxon>
        <taxon>Metazoa</taxon>
        <taxon>Spiralia</taxon>
        <taxon>Gnathifera</taxon>
        <taxon>Rotifera</taxon>
        <taxon>Eurotatoria</taxon>
        <taxon>Bdelloidea</taxon>
        <taxon>Philodinida</taxon>
        <taxon>Philodinidae</taxon>
        <taxon>Rotaria</taxon>
    </lineage>
</organism>
<feature type="non-terminal residue" evidence="3">
    <location>
        <position position="1"/>
    </location>
</feature>
<comment type="caution">
    <text evidence="3">The sequence shown here is derived from an EMBL/GenBank/DDBJ whole genome shotgun (WGS) entry which is preliminary data.</text>
</comment>
<dbReference type="PROSITE" id="PS50106">
    <property type="entry name" value="PDZ"/>
    <property type="match status" value="1"/>
</dbReference>
<evidence type="ECO:0000313" key="2">
    <source>
        <dbReference type="EMBL" id="CAF4744660.1"/>
    </source>
</evidence>
<accession>A0A821MPD9</accession>
<protein>
    <recommendedName>
        <fullName evidence="1">PDZ domain-containing protein</fullName>
    </recommendedName>
</protein>
<dbReference type="InterPro" id="IPR036034">
    <property type="entry name" value="PDZ_sf"/>
</dbReference>
<dbReference type="CDD" id="cd00136">
    <property type="entry name" value="PDZ_canonical"/>
    <property type="match status" value="1"/>
</dbReference>
<evidence type="ECO:0000259" key="1">
    <source>
        <dbReference type="PROSITE" id="PS50106"/>
    </source>
</evidence>
<dbReference type="AlphaFoldDB" id="A0A821MPD9"/>
<feature type="non-terminal residue" evidence="3">
    <location>
        <position position="60"/>
    </location>
</feature>
<evidence type="ECO:0000313" key="4">
    <source>
        <dbReference type="Proteomes" id="UP000663866"/>
    </source>
</evidence>
<name>A0A821MPD9_9BILA</name>
<dbReference type="EMBL" id="CAJOBG010112202">
    <property type="protein sequence ID" value="CAF4744660.1"/>
    <property type="molecule type" value="Genomic_DNA"/>
</dbReference>
<dbReference type="SUPFAM" id="SSF50156">
    <property type="entry name" value="PDZ domain-like"/>
    <property type="match status" value="1"/>
</dbReference>
<dbReference type="Pfam" id="PF00595">
    <property type="entry name" value="PDZ"/>
    <property type="match status" value="1"/>
</dbReference>
<dbReference type="Gene3D" id="2.30.42.10">
    <property type="match status" value="1"/>
</dbReference>
<keyword evidence="4" id="KW-1185">Reference proteome</keyword>
<sequence length="60" mass="6814">REIFIEKPIEVRGFGFKLEGGRVQNRPIYISTIEEGSPADKAGLYIDDEIVSMNDENIEN</sequence>
<proteinExistence type="predicted"/>
<evidence type="ECO:0000313" key="3">
    <source>
        <dbReference type="EMBL" id="CAF4772231.1"/>
    </source>
</evidence>
<dbReference type="Proteomes" id="UP000663866">
    <property type="component" value="Unassembled WGS sequence"/>
</dbReference>